<dbReference type="EMBL" id="JBHULI010000025">
    <property type="protein sequence ID" value="MFD2532978.1"/>
    <property type="molecule type" value="Genomic_DNA"/>
</dbReference>
<organism evidence="1 2">
    <name type="scientific">Gracilimonas halophila</name>
    <dbReference type="NCBI Taxonomy" id="1834464"/>
    <lineage>
        <taxon>Bacteria</taxon>
        <taxon>Pseudomonadati</taxon>
        <taxon>Balneolota</taxon>
        <taxon>Balneolia</taxon>
        <taxon>Balneolales</taxon>
        <taxon>Balneolaceae</taxon>
        <taxon>Gracilimonas</taxon>
    </lineage>
</organism>
<dbReference type="PANTHER" id="PTHR37550:SF3">
    <property type="entry name" value="ANTITOXIN VAPB1"/>
    <property type="match status" value="1"/>
</dbReference>
<reference evidence="2" key="1">
    <citation type="journal article" date="2019" name="Int. J. Syst. Evol. Microbiol.">
        <title>The Global Catalogue of Microorganisms (GCM) 10K type strain sequencing project: providing services to taxonomists for standard genome sequencing and annotation.</title>
        <authorList>
            <consortium name="The Broad Institute Genomics Platform"/>
            <consortium name="The Broad Institute Genome Sequencing Center for Infectious Disease"/>
            <person name="Wu L."/>
            <person name="Ma J."/>
        </authorList>
    </citation>
    <scope>NUCLEOTIDE SEQUENCE [LARGE SCALE GENOMIC DNA]</scope>
    <source>
        <strain evidence="2">KCTC 52042</strain>
    </source>
</reference>
<protein>
    <submittedName>
        <fullName evidence="1">Antitoxin</fullName>
    </submittedName>
</protein>
<name>A0ABW5JN91_9BACT</name>
<dbReference type="RefSeq" id="WP_390302439.1">
    <property type="nucleotide sequence ID" value="NZ_JBHULI010000025.1"/>
</dbReference>
<evidence type="ECO:0000313" key="1">
    <source>
        <dbReference type="EMBL" id="MFD2532978.1"/>
    </source>
</evidence>
<dbReference type="InterPro" id="IPR051734">
    <property type="entry name" value="VapB_TA_antitoxins"/>
</dbReference>
<dbReference type="PANTHER" id="PTHR37550">
    <property type="entry name" value="ANTITOXIN VAPB1"/>
    <property type="match status" value="1"/>
</dbReference>
<comment type="caution">
    <text evidence="1">The sequence shown here is derived from an EMBL/GenBank/DDBJ whole genome shotgun (WGS) entry which is preliminary data.</text>
</comment>
<proteinExistence type="predicted"/>
<dbReference type="InterPro" id="IPR037914">
    <property type="entry name" value="SpoVT-AbrB_sf"/>
</dbReference>
<evidence type="ECO:0000313" key="2">
    <source>
        <dbReference type="Proteomes" id="UP001597460"/>
    </source>
</evidence>
<accession>A0ABW5JN91</accession>
<gene>
    <name evidence="1" type="ORF">ACFSVN_11010</name>
</gene>
<keyword evidence="2" id="KW-1185">Reference proteome</keyword>
<dbReference type="SUPFAM" id="SSF89447">
    <property type="entry name" value="AbrB/MazE/MraZ-like"/>
    <property type="match status" value="1"/>
</dbReference>
<dbReference type="Proteomes" id="UP001597460">
    <property type="component" value="Unassembled WGS sequence"/>
</dbReference>
<sequence length="78" mass="9152">MPFETAKLKNKSGSQIIQIPEGLKIEDDKVYLKKVGNSIYVIPFHKPWDSLIHGTEMFTEDYLAEREQPKVQERELFE</sequence>